<dbReference type="EMBL" id="LLZU01000039">
    <property type="protein sequence ID" value="KRV46643.1"/>
    <property type="molecule type" value="Genomic_DNA"/>
</dbReference>
<feature type="domain" description="Putative T7SS secretion signal" evidence="3">
    <location>
        <begin position="16"/>
        <end position="185"/>
    </location>
</feature>
<keyword evidence="2" id="KW-0812">Transmembrane</keyword>
<feature type="coiled-coil region" evidence="1">
    <location>
        <begin position="59"/>
        <end position="167"/>
    </location>
</feature>
<keyword evidence="2" id="KW-1133">Transmembrane helix</keyword>
<dbReference type="eggNOG" id="COG3209">
    <property type="taxonomic scope" value="Bacteria"/>
</dbReference>
<accession>A0A0T6LKL7</accession>
<feature type="transmembrane region" description="Helical" evidence="2">
    <location>
        <begin position="237"/>
        <end position="260"/>
    </location>
</feature>
<evidence type="ECO:0000256" key="1">
    <source>
        <dbReference type="SAM" id="Coils"/>
    </source>
</evidence>
<protein>
    <recommendedName>
        <fullName evidence="3">Putative T7SS secretion signal domain-containing protein</fullName>
    </recommendedName>
</protein>
<dbReference type="Proteomes" id="UP000050867">
    <property type="component" value="Unassembled WGS sequence"/>
</dbReference>
<comment type="caution">
    <text evidence="4">The sequence shown here is derived from an EMBL/GenBank/DDBJ whole genome shotgun (WGS) entry which is preliminary data.</text>
</comment>
<evidence type="ECO:0000313" key="5">
    <source>
        <dbReference type="Proteomes" id="UP000050867"/>
    </source>
</evidence>
<feature type="transmembrane region" description="Helical" evidence="2">
    <location>
        <begin position="213"/>
        <end position="231"/>
    </location>
</feature>
<dbReference type="Pfam" id="PF21725">
    <property type="entry name" value="T7SS_signal"/>
    <property type="match status" value="1"/>
</dbReference>
<organism evidence="4 5">
    <name type="scientific">Wenjunlia vitaminophila</name>
    <name type="common">Streptomyces vitaminophilus</name>
    <dbReference type="NCBI Taxonomy" id="76728"/>
    <lineage>
        <taxon>Bacteria</taxon>
        <taxon>Bacillati</taxon>
        <taxon>Actinomycetota</taxon>
        <taxon>Actinomycetes</taxon>
        <taxon>Kitasatosporales</taxon>
        <taxon>Streptomycetaceae</taxon>
        <taxon>Wenjunlia</taxon>
    </lineage>
</organism>
<dbReference type="AlphaFoldDB" id="A0A0T6LKL7"/>
<proteinExistence type="predicted"/>
<sequence>MTRPTGWEVVGESSDPVPGDPMQVAALGAKLRRTADAIVRQADELRAMASVESWKGKAADEFRDQAEKASDKLRKAFHRYDAAAKALGTRVEEAYAGEIHEAQRLADKALQDAKDHHAEYLSMVKALDHLPEGSSDDPAYRRITTKRDNAQEVLSEARDRVLAAKQHHEEAAKAAADAIRKAISHDGLKDGGWYKFKKWVHDNADLIKKIADIAGWVATVCGILSLCVGWIPLVGQALAGILGTIALIATLVALGAHLLLALAGEGSWLDVGLDVVALATFGIGRGALGGVRAASAATRASARSAAFGRGMSRVTGQAARRGTAANRRAVEASWRAANRQVPGAPRGVHAAEALARSPRGFFPGWSSIRSGLSPVEVTKESWQSVRGLSDLKNVPALFKGETWRGASVLVGDSGLLKEADDLARINPSLFADDAVRTHMDAIRRQTVVWGGNTLAATAVDIGDKAKVFDDLLGVKQPLTREVGAP</sequence>
<keyword evidence="5" id="KW-1185">Reference proteome</keyword>
<evidence type="ECO:0000259" key="3">
    <source>
        <dbReference type="Pfam" id="PF21725"/>
    </source>
</evidence>
<dbReference type="STRING" id="76728.AQ490_12295"/>
<keyword evidence="1" id="KW-0175">Coiled coil</keyword>
<name>A0A0T6LKL7_WENVI</name>
<dbReference type="RefSeq" id="WP_018382406.1">
    <property type="nucleotide sequence ID" value="NZ_LLZU01000039.1"/>
</dbReference>
<keyword evidence="2" id="KW-0472">Membrane</keyword>
<evidence type="ECO:0000313" key="4">
    <source>
        <dbReference type="EMBL" id="KRV46643.1"/>
    </source>
</evidence>
<evidence type="ECO:0000256" key="2">
    <source>
        <dbReference type="SAM" id="Phobius"/>
    </source>
</evidence>
<dbReference type="OrthoDB" id="4336761at2"/>
<dbReference type="InterPro" id="IPR049082">
    <property type="entry name" value="T7SS_signal"/>
</dbReference>
<reference evidence="4 5" key="1">
    <citation type="submission" date="2015-10" db="EMBL/GenBank/DDBJ databases">
        <title>Draft genome sequence of pyrrolomycin-producing Streptomyces vitaminophilus.</title>
        <authorList>
            <person name="Graham D.E."/>
            <person name="Mahan K.M."/>
            <person name="Klingeman D.M."/>
            <person name="Hettich R.L."/>
            <person name="Parry R.J."/>
        </authorList>
    </citation>
    <scope>NUCLEOTIDE SEQUENCE [LARGE SCALE GENOMIC DNA]</scope>
    <source>
        <strain evidence="4 5">ATCC 31673</strain>
    </source>
</reference>
<gene>
    <name evidence="4" type="ORF">AQ490_12295</name>
</gene>